<dbReference type="AlphaFoldDB" id="A0AAP9YH66"/>
<name>A0AAP9YH66_9GAMM</name>
<dbReference type="RefSeq" id="WP_198867930.1">
    <property type="nucleotide sequence ID" value="NZ_CP066310.1"/>
</dbReference>
<protein>
    <submittedName>
        <fullName evidence="1">Uncharacterized protein</fullName>
    </submittedName>
</protein>
<evidence type="ECO:0000313" key="1">
    <source>
        <dbReference type="EMBL" id="QQE90663.1"/>
    </source>
</evidence>
<dbReference type="Proteomes" id="UP000596192">
    <property type="component" value="Chromosome"/>
</dbReference>
<organism evidence="1 2">
    <name type="scientific">Azotobacter chroococcum</name>
    <dbReference type="NCBI Taxonomy" id="353"/>
    <lineage>
        <taxon>Bacteria</taxon>
        <taxon>Pseudomonadati</taxon>
        <taxon>Pseudomonadota</taxon>
        <taxon>Gammaproteobacteria</taxon>
        <taxon>Pseudomonadales</taxon>
        <taxon>Pseudomonadaceae</taxon>
        <taxon>Azotobacter</taxon>
    </lineage>
</organism>
<sequence>MSEIAPNYRHEPNRSINPVHGSKFMNVYLLADIETISPQPMLGGFTAN</sequence>
<reference evidence="1 2" key="1">
    <citation type="submission" date="2020-12" db="EMBL/GenBank/DDBJ databases">
        <title>Genomic Analysis and Response surface optimization of nitrogen-fixing conditions for A. chroococcum strain HR1, Isolation from rhizosphere soil.</title>
        <authorList>
            <person name="Li J."/>
            <person name="Yang H."/>
            <person name="Liu H."/>
            <person name="Wang C."/>
            <person name="Tian Y."/>
            <person name="Lu X.Y."/>
        </authorList>
    </citation>
    <scope>NUCLEOTIDE SEQUENCE [LARGE SCALE GENOMIC DNA]</scope>
    <source>
        <strain evidence="1 2">HR1</strain>
    </source>
</reference>
<accession>A0AAP9YH66</accession>
<dbReference type="EMBL" id="CP066310">
    <property type="protein sequence ID" value="QQE90663.1"/>
    <property type="molecule type" value="Genomic_DNA"/>
</dbReference>
<gene>
    <name evidence="1" type="ORF">GKQ51_10580</name>
</gene>
<evidence type="ECO:0000313" key="2">
    <source>
        <dbReference type="Proteomes" id="UP000596192"/>
    </source>
</evidence>
<proteinExistence type="predicted"/>